<dbReference type="EMBL" id="FXZB01000005">
    <property type="protein sequence ID" value="SMX71120.1"/>
    <property type="molecule type" value="Genomic_DNA"/>
</dbReference>
<gene>
    <name evidence="1" type="ORF">BAUR9175_01026</name>
</gene>
<keyword evidence="2" id="KW-1185">Reference proteome</keyword>
<accession>A0A2H1I7L1</accession>
<evidence type="ECO:0000313" key="2">
    <source>
        <dbReference type="Proteomes" id="UP000234525"/>
    </source>
</evidence>
<dbReference type="AlphaFoldDB" id="A0A2H1I7L1"/>
<dbReference type="Proteomes" id="UP000234525">
    <property type="component" value="Unassembled WGS sequence"/>
</dbReference>
<sequence length="83" mass="9191">MLAVGGRVKSVVFAGAGLCCETDSVSVECQVDVNRCSVTWRVEHFLEAERVVERDSAVDVTREQNDLWRPEEVQPSILRSPGS</sequence>
<evidence type="ECO:0000313" key="1">
    <source>
        <dbReference type="EMBL" id="SMX71120.1"/>
    </source>
</evidence>
<name>A0A2H1I7L1_BREAU</name>
<reference evidence="1" key="1">
    <citation type="submission" date="2017-03" db="EMBL/GenBank/DDBJ databases">
        <authorList>
            <person name="Monnet C."/>
        </authorList>
    </citation>
    <scope>NUCLEOTIDE SEQUENCE [LARGE SCALE GENOMIC DNA]</scope>
    <source>
        <strain evidence="1">ATCC 9175</strain>
    </source>
</reference>
<organism evidence="1 2">
    <name type="scientific">Brevibacterium aurantiacum</name>
    <dbReference type="NCBI Taxonomy" id="273384"/>
    <lineage>
        <taxon>Bacteria</taxon>
        <taxon>Bacillati</taxon>
        <taxon>Actinomycetota</taxon>
        <taxon>Actinomycetes</taxon>
        <taxon>Micrococcales</taxon>
        <taxon>Brevibacteriaceae</taxon>
        <taxon>Brevibacterium</taxon>
    </lineage>
</organism>
<protein>
    <submittedName>
        <fullName evidence="1">Uncharacterized protein</fullName>
    </submittedName>
</protein>
<proteinExistence type="predicted"/>
<comment type="caution">
    <text evidence="1">The sequence shown here is derived from an EMBL/GenBank/DDBJ whole genome shotgun (WGS) entry which is preliminary data.</text>
</comment>